<keyword evidence="3" id="KW-1185">Reference proteome</keyword>
<dbReference type="OrthoDB" id="2506088at2759"/>
<gene>
    <name evidence="2" type="ORF">M404DRAFT_160200</name>
</gene>
<dbReference type="InParanoid" id="A0A0C3N8U8"/>
<dbReference type="STRING" id="870435.A0A0C3N8U8"/>
<reference evidence="3" key="2">
    <citation type="submission" date="2015-01" db="EMBL/GenBank/DDBJ databases">
        <title>Evolutionary Origins and Diversification of the Mycorrhizal Mutualists.</title>
        <authorList>
            <consortium name="DOE Joint Genome Institute"/>
            <consortium name="Mycorrhizal Genomics Consortium"/>
            <person name="Kohler A."/>
            <person name="Kuo A."/>
            <person name="Nagy L.G."/>
            <person name="Floudas D."/>
            <person name="Copeland A."/>
            <person name="Barry K.W."/>
            <person name="Cichocki N."/>
            <person name="Veneault-Fourrey C."/>
            <person name="LaButti K."/>
            <person name="Lindquist E.A."/>
            <person name="Lipzen A."/>
            <person name="Lundell T."/>
            <person name="Morin E."/>
            <person name="Murat C."/>
            <person name="Riley R."/>
            <person name="Ohm R."/>
            <person name="Sun H."/>
            <person name="Tunlid A."/>
            <person name="Henrissat B."/>
            <person name="Grigoriev I.V."/>
            <person name="Hibbett D.S."/>
            <person name="Martin F."/>
        </authorList>
    </citation>
    <scope>NUCLEOTIDE SEQUENCE [LARGE SCALE GENOMIC DNA]</scope>
    <source>
        <strain evidence="3">Marx 270</strain>
    </source>
</reference>
<feature type="compositionally biased region" description="Basic and acidic residues" evidence="1">
    <location>
        <begin position="16"/>
        <end position="26"/>
    </location>
</feature>
<organism evidence="2 3">
    <name type="scientific">Pisolithus tinctorius Marx 270</name>
    <dbReference type="NCBI Taxonomy" id="870435"/>
    <lineage>
        <taxon>Eukaryota</taxon>
        <taxon>Fungi</taxon>
        <taxon>Dikarya</taxon>
        <taxon>Basidiomycota</taxon>
        <taxon>Agaricomycotina</taxon>
        <taxon>Agaricomycetes</taxon>
        <taxon>Agaricomycetidae</taxon>
        <taxon>Boletales</taxon>
        <taxon>Sclerodermatineae</taxon>
        <taxon>Pisolithaceae</taxon>
        <taxon>Pisolithus</taxon>
    </lineage>
</organism>
<evidence type="ECO:0000256" key="1">
    <source>
        <dbReference type="SAM" id="MobiDB-lite"/>
    </source>
</evidence>
<dbReference type="EMBL" id="KN832028">
    <property type="protein sequence ID" value="KIN97489.1"/>
    <property type="molecule type" value="Genomic_DNA"/>
</dbReference>
<evidence type="ECO:0000313" key="3">
    <source>
        <dbReference type="Proteomes" id="UP000054217"/>
    </source>
</evidence>
<proteinExistence type="predicted"/>
<name>A0A0C3N8U8_PISTI</name>
<sequence>MDSSSLSKPGSCVKDNLPRHPYHETRTGQQFPTALSSLSQEILHDNNFHTCRSMILMNGDRCIPGQWVLIHQQNGQQPLVAQVKEIIQRQGSTAEMTSSPDAIFLQSGKIQGSTRPYQMPLVQYDDTNILLPIEVTHQGTSNTSPSIVHKGNPNDFMLNTAKMRDAKHILPLVCEPLTPLNTDHAIMEGCVHEIDNKKSTQYPNNIPQPWVSSSGHSIRLIK</sequence>
<accession>A0A0C3N8U8</accession>
<reference evidence="2 3" key="1">
    <citation type="submission" date="2014-04" db="EMBL/GenBank/DDBJ databases">
        <authorList>
            <consortium name="DOE Joint Genome Institute"/>
            <person name="Kuo A."/>
            <person name="Kohler A."/>
            <person name="Costa M.D."/>
            <person name="Nagy L.G."/>
            <person name="Floudas D."/>
            <person name="Copeland A."/>
            <person name="Barry K.W."/>
            <person name="Cichocki N."/>
            <person name="Veneault-Fourrey C."/>
            <person name="LaButti K."/>
            <person name="Lindquist E.A."/>
            <person name="Lipzen A."/>
            <person name="Lundell T."/>
            <person name="Morin E."/>
            <person name="Murat C."/>
            <person name="Sun H."/>
            <person name="Tunlid A."/>
            <person name="Henrissat B."/>
            <person name="Grigoriev I.V."/>
            <person name="Hibbett D.S."/>
            <person name="Martin F."/>
            <person name="Nordberg H.P."/>
            <person name="Cantor M.N."/>
            <person name="Hua S.X."/>
        </authorList>
    </citation>
    <scope>NUCLEOTIDE SEQUENCE [LARGE SCALE GENOMIC DNA]</scope>
    <source>
        <strain evidence="2 3">Marx 270</strain>
    </source>
</reference>
<protein>
    <submittedName>
        <fullName evidence="2">Uncharacterized protein</fullName>
    </submittedName>
</protein>
<dbReference type="AlphaFoldDB" id="A0A0C3N8U8"/>
<feature type="region of interest" description="Disordered" evidence="1">
    <location>
        <begin position="1"/>
        <end position="27"/>
    </location>
</feature>
<evidence type="ECO:0000313" key="2">
    <source>
        <dbReference type="EMBL" id="KIN97489.1"/>
    </source>
</evidence>
<dbReference type="HOGENOM" id="CLU_1245820_0_0_1"/>
<dbReference type="Proteomes" id="UP000054217">
    <property type="component" value="Unassembled WGS sequence"/>
</dbReference>